<feature type="compositionally biased region" description="Polar residues" evidence="1">
    <location>
        <begin position="42"/>
        <end position="54"/>
    </location>
</feature>
<proteinExistence type="predicted"/>
<accession>A0ABS6W651</accession>
<feature type="compositionally biased region" description="Basic and acidic residues" evidence="1">
    <location>
        <begin position="1"/>
        <end position="10"/>
    </location>
</feature>
<evidence type="ECO:0000313" key="3">
    <source>
        <dbReference type="Proteomes" id="UP000812844"/>
    </source>
</evidence>
<dbReference type="EMBL" id="JAHBBD010000001">
    <property type="protein sequence ID" value="MBW3081960.1"/>
    <property type="molecule type" value="Genomic_DNA"/>
</dbReference>
<name>A0ABS6W651_9BIFI</name>
<reference evidence="2 3" key="1">
    <citation type="submission" date="2021-05" db="EMBL/GenBank/DDBJ databases">
        <title>Phylogenetic classification of ten novel species belonging to the genus Bifidobacterium comprising B. colchicus sp. nov., B. abeli sp. nov., B. bicoloris sp. nov., B. guerezis sp. nov., B. rosaliae sp. nov., B. santillanensis sp. nov., B. argentati sp. nov., B. amazzoni sp. nov., B. pluviali sp. nov., and B. pinnaculum sp. nov.</title>
        <authorList>
            <person name="Lugli G.A."/>
            <person name="Ruiz Garcia L."/>
            <person name="Margolles A."/>
            <person name="Ventura M."/>
        </authorList>
    </citation>
    <scope>NUCLEOTIDE SEQUENCE [LARGE SCALE GENOMIC DNA]</scope>
    <source>
        <strain evidence="2 3">6T3</strain>
    </source>
</reference>
<gene>
    <name evidence="2" type="ORF">KIH73_00940</name>
</gene>
<keyword evidence="3" id="KW-1185">Reference proteome</keyword>
<protein>
    <submittedName>
        <fullName evidence="2">Uncharacterized protein</fullName>
    </submittedName>
</protein>
<evidence type="ECO:0000313" key="2">
    <source>
        <dbReference type="EMBL" id="MBW3081960.1"/>
    </source>
</evidence>
<organism evidence="2 3">
    <name type="scientific">Bifidobacterium phasiani</name>
    <dbReference type="NCBI Taxonomy" id="2834431"/>
    <lineage>
        <taxon>Bacteria</taxon>
        <taxon>Bacillati</taxon>
        <taxon>Actinomycetota</taxon>
        <taxon>Actinomycetes</taxon>
        <taxon>Bifidobacteriales</taxon>
        <taxon>Bifidobacteriaceae</taxon>
        <taxon>Bifidobacterium</taxon>
    </lineage>
</organism>
<dbReference type="RefSeq" id="WP_219079635.1">
    <property type="nucleotide sequence ID" value="NZ_JAHBBD010000001.1"/>
</dbReference>
<comment type="caution">
    <text evidence="2">The sequence shown here is derived from an EMBL/GenBank/DDBJ whole genome shotgun (WGS) entry which is preliminary data.</text>
</comment>
<sequence length="144" mass="15261">MADDTIHDTANDTSNDTSNDIADDMTGGAVDDGTAPDPVTGDAQTADASGQTPVGSEGMFVLDLRPAAESAKSELLRLGLRYDRTDEASGVEQWRDYQRHLLAEFPAEAGTPVTIQDTDSGNQAVLDTSRLRLVSRILVSGDAH</sequence>
<feature type="region of interest" description="Disordered" evidence="1">
    <location>
        <begin position="1"/>
        <end position="57"/>
    </location>
</feature>
<feature type="compositionally biased region" description="Polar residues" evidence="1">
    <location>
        <begin position="11"/>
        <end position="20"/>
    </location>
</feature>
<dbReference type="Proteomes" id="UP000812844">
    <property type="component" value="Unassembled WGS sequence"/>
</dbReference>
<evidence type="ECO:0000256" key="1">
    <source>
        <dbReference type="SAM" id="MobiDB-lite"/>
    </source>
</evidence>